<accession>A0ABV3VFT3</accession>
<evidence type="ECO:0000313" key="1">
    <source>
        <dbReference type="EMBL" id="MEX3740253.1"/>
    </source>
</evidence>
<reference evidence="1 2" key="1">
    <citation type="submission" date="2024-04" db="EMBL/GenBank/DDBJ databases">
        <title>Genomic Markers of Mycobacteria.</title>
        <authorList>
            <person name="Soliman M.S."/>
            <person name="Elkholy A."/>
            <person name="Soliman N.S."/>
            <person name="Abbas A."/>
            <person name="Khayrat S."/>
            <person name="Shawky S."/>
        </authorList>
    </citation>
    <scope>NUCLEOTIDE SEQUENCE [LARGE SCALE GENOMIC DNA]</scope>
    <source>
        <strain evidence="1 2">Egy-CU-AM5</strain>
    </source>
</reference>
<evidence type="ECO:0000313" key="2">
    <source>
        <dbReference type="Proteomes" id="UP001558474"/>
    </source>
</evidence>
<protein>
    <submittedName>
        <fullName evidence="1">Uncharacterized protein</fullName>
    </submittedName>
</protein>
<proteinExistence type="predicted"/>
<gene>
    <name evidence="1" type="ORF">ABFW12_18695</name>
</gene>
<organism evidence="1 2">
    <name type="scientific">Mycolicibacterium porcinum</name>
    <dbReference type="NCBI Taxonomy" id="39693"/>
    <lineage>
        <taxon>Bacteria</taxon>
        <taxon>Bacillati</taxon>
        <taxon>Actinomycetota</taxon>
        <taxon>Actinomycetes</taxon>
        <taxon>Mycobacteriales</taxon>
        <taxon>Mycobacteriaceae</taxon>
        <taxon>Mycolicibacterium</taxon>
    </lineage>
</organism>
<keyword evidence="2" id="KW-1185">Reference proteome</keyword>
<dbReference type="RefSeq" id="WP_368573477.1">
    <property type="nucleotide sequence ID" value="NZ_JBDLOU010000040.1"/>
</dbReference>
<comment type="caution">
    <text evidence="1">The sequence shown here is derived from an EMBL/GenBank/DDBJ whole genome shotgun (WGS) entry which is preliminary data.</text>
</comment>
<sequence>MAQPYKGERPAYVVVIDLDVRREIHTLATNSKLTVNQFVADHLALHVGRPDLVEALGKGESGRFKARLFDPEVKTLTIRCPMELRAAIAEKAARCGTRYPATYVIDFVNKLAKNGGAAVGASEMEYAYQEELLTSA</sequence>
<name>A0ABV3VFT3_9MYCO</name>
<dbReference type="EMBL" id="JBDLOU010000040">
    <property type="protein sequence ID" value="MEX3740253.1"/>
    <property type="molecule type" value="Genomic_DNA"/>
</dbReference>
<dbReference type="Proteomes" id="UP001558474">
    <property type="component" value="Unassembled WGS sequence"/>
</dbReference>